<name>A0ABU3H845_9BACL</name>
<feature type="domain" description="VOC" evidence="1">
    <location>
        <begin position="1"/>
        <end position="100"/>
    </location>
</feature>
<dbReference type="Pfam" id="PF00903">
    <property type="entry name" value="Glyoxalase"/>
    <property type="match status" value="1"/>
</dbReference>
<accession>A0ABU3H845</accession>
<comment type="caution">
    <text evidence="2">The sequence shown here is derived from an EMBL/GenBank/DDBJ whole genome shotgun (WGS) entry which is preliminary data.</text>
</comment>
<evidence type="ECO:0000313" key="2">
    <source>
        <dbReference type="EMBL" id="MDT3426998.1"/>
    </source>
</evidence>
<dbReference type="PROSITE" id="PS51819">
    <property type="entry name" value="VOC"/>
    <property type="match status" value="1"/>
</dbReference>
<dbReference type="Proteomes" id="UP001248709">
    <property type="component" value="Unassembled WGS sequence"/>
</dbReference>
<dbReference type="InterPro" id="IPR029068">
    <property type="entry name" value="Glyas_Bleomycin-R_OHBP_Dase"/>
</dbReference>
<sequence length="105" mass="11299">MPPSGRIVRIRLLQFPPGPGVELFQTEHASHEPPERIADYGLQHLALYTDDIQAAAKRLEMAGGTLLSGPHPLAGIDSGQGNCGLYARTPWGMLIELIAYPAGIQ</sequence>
<evidence type="ECO:0000259" key="1">
    <source>
        <dbReference type="PROSITE" id="PS51819"/>
    </source>
</evidence>
<dbReference type="EMBL" id="JAUSUY010000009">
    <property type="protein sequence ID" value="MDT3426998.1"/>
    <property type="molecule type" value="Genomic_DNA"/>
</dbReference>
<gene>
    <name evidence="2" type="ORF">J2Z22_002532</name>
</gene>
<dbReference type="InterPro" id="IPR037523">
    <property type="entry name" value="VOC_core"/>
</dbReference>
<keyword evidence="3" id="KW-1185">Reference proteome</keyword>
<evidence type="ECO:0000313" key="3">
    <source>
        <dbReference type="Proteomes" id="UP001248709"/>
    </source>
</evidence>
<dbReference type="Gene3D" id="3.10.180.10">
    <property type="entry name" value="2,3-Dihydroxybiphenyl 1,2-Dioxygenase, domain 1"/>
    <property type="match status" value="1"/>
</dbReference>
<protein>
    <submittedName>
        <fullName evidence="2">Catechol 2,3-dioxygenase-like lactoylglutathione lyase family enzyme</fullName>
    </submittedName>
</protein>
<dbReference type="RefSeq" id="WP_051503449.1">
    <property type="nucleotide sequence ID" value="NZ_JAUSUY010000009.1"/>
</dbReference>
<organism evidence="2 3">
    <name type="scientific">Paenibacillus forsythiae</name>
    <dbReference type="NCBI Taxonomy" id="365616"/>
    <lineage>
        <taxon>Bacteria</taxon>
        <taxon>Bacillati</taxon>
        <taxon>Bacillota</taxon>
        <taxon>Bacilli</taxon>
        <taxon>Bacillales</taxon>
        <taxon>Paenibacillaceae</taxon>
        <taxon>Paenibacillus</taxon>
    </lineage>
</organism>
<dbReference type="InterPro" id="IPR004360">
    <property type="entry name" value="Glyas_Fos-R_dOase_dom"/>
</dbReference>
<reference evidence="2 3" key="1">
    <citation type="submission" date="2023-07" db="EMBL/GenBank/DDBJ databases">
        <title>Genomic Encyclopedia of Type Strains, Phase IV (KMG-IV): sequencing the most valuable type-strain genomes for metagenomic binning, comparative biology and taxonomic classification.</title>
        <authorList>
            <person name="Goeker M."/>
        </authorList>
    </citation>
    <scope>NUCLEOTIDE SEQUENCE [LARGE SCALE GENOMIC DNA]</scope>
    <source>
        <strain evidence="2 3">T98</strain>
    </source>
</reference>
<dbReference type="SUPFAM" id="SSF54593">
    <property type="entry name" value="Glyoxalase/Bleomycin resistance protein/Dihydroxybiphenyl dioxygenase"/>
    <property type="match status" value="1"/>
</dbReference>
<proteinExistence type="predicted"/>